<dbReference type="EMBL" id="RWIC01000211">
    <property type="protein sequence ID" value="TKC47446.1"/>
    <property type="molecule type" value="Genomic_DNA"/>
</dbReference>
<feature type="non-terminal residue" evidence="2">
    <location>
        <position position="175"/>
    </location>
</feature>
<organism evidence="2 3">
    <name type="scientific">Monodon monoceros</name>
    <name type="common">Narwhal</name>
    <name type="synonym">Ceratodon monodon</name>
    <dbReference type="NCBI Taxonomy" id="40151"/>
    <lineage>
        <taxon>Eukaryota</taxon>
        <taxon>Metazoa</taxon>
        <taxon>Chordata</taxon>
        <taxon>Craniata</taxon>
        <taxon>Vertebrata</taxon>
        <taxon>Euteleostomi</taxon>
        <taxon>Mammalia</taxon>
        <taxon>Eutheria</taxon>
        <taxon>Laurasiatheria</taxon>
        <taxon>Artiodactyla</taxon>
        <taxon>Whippomorpha</taxon>
        <taxon>Cetacea</taxon>
        <taxon>Odontoceti</taxon>
        <taxon>Monodontidae</taxon>
        <taxon>Monodon</taxon>
    </lineage>
</organism>
<evidence type="ECO:0000313" key="3">
    <source>
        <dbReference type="Proteomes" id="UP000308365"/>
    </source>
</evidence>
<keyword evidence="1" id="KW-1133">Transmembrane helix</keyword>
<keyword evidence="1" id="KW-0812">Transmembrane</keyword>
<comment type="caution">
    <text evidence="2">The sequence shown here is derived from an EMBL/GenBank/DDBJ whole genome shotgun (WGS) entry which is preliminary data.</text>
</comment>
<proteinExistence type="predicted"/>
<evidence type="ECO:0000313" key="2">
    <source>
        <dbReference type="EMBL" id="TKC47446.1"/>
    </source>
</evidence>
<dbReference type="Proteomes" id="UP000308365">
    <property type="component" value="Unassembled WGS sequence"/>
</dbReference>
<protein>
    <submittedName>
        <fullName evidence="2">Uncharacterized protein</fullName>
    </submittedName>
</protein>
<evidence type="ECO:0000256" key="1">
    <source>
        <dbReference type="SAM" id="Phobius"/>
    </source>
</evidence>
<accession>A0A4U1FEY4</accession>
<dbReference type="AlphaFoldDB" id="A0A4U1FEY4"/>
<reference evidence="3" key="1">
    <citation type="journal article" date="2019" name="IScience">
        <title>Narwhal Genome Reveals Long-Term Low Genetic Diversity despite Current Large Abundance Size.</title>
        <authorList>
            <person name="Westbury M.V."/>
            <person name="Petersen B."/>
            <person name="Garde E."/>
            <person name="Heide-Jorgensen M.P."/>
            <person name="Lorenzen E.D."/>
        </authorList>
    </citation>
    <scope>NUCLEOTIDE SEQUENCE [LARGE SCALE GENOMIC DNA]</scope>
</reference>
<sequence>MHTWRGYVKYTLGSGCQLWGSRLASSTHVATEAWAGHQYSSWGLVWVKKEFIWKAYVGVTIYVGLNKTFCSGKSMHLRSKFGGVPGYLQHHSHLTLHLQPITSARMDVIEMRLVRCIPYLDTVQDSRIDGQVEIQNFSIKRIETQIQPFNNLHLFSFMVLVLNIVIVATILARHV</sequence>
<name>A0A4U1FEY4_MONMO</name>
<gene>
    <name evidence="2" type="ORF">EI555_018934</name>
</gene>
<feature type="transmembrane region" description="Helical" evidence="1">
    <location>
        <begin position="152"/>
        <end position="172"/>
    </location>
</feature>
<keyword evidence="1" id="KW-0472">Membrane</keyword>